<dbReference type="CDD" id="cd02440">
    <property type="entry name" value="AdoMet_MTases"/>
    <property type="match status" value="1"/>
</dbReference>
<evidence type="ECO:0000256" key="2">
    <source>
        <dbReference type="ARBA" id="ARBA00022573"/>
    </source>
</evidence>
<dbReference type="GO" id="GO:0032259">
    <property type="term" value="P:methylation"/>
    <property type="evidence" value="ECO:0007669"/>
    <property type="project" value="UniProtKB-KW"/>
</dbReference>
<dbReference type="InterPro" id="IPR025714">
    <property type="entry name" value="Methyltranfer_dom"/>
</dbReference>
<comment type="caution">
    <text evidence="8">The sequence shown here is derived from an EMBL/GenBank/DDBJ whole genome shotgun (WGS) entry which is preliminary data.</text>
</comment>
<dbReference type="CDD" id="cd11644">
    <property type="entry name" value="Precorrin-6Y-MT"/>
    <property type="match status" value="1"/>
</dbReference>
<dbReference type="GO" id="GO:0008276">
    <property type="term" value="F:protein methyltransferase activity"/>
    <property type="evidence" value="ECO:0007669"/>
    <property type="project" value="InterPro"/>
</dbReference>
<dbReference type="NCBIfam" id="TIGR02467">
    <property type="entry name" value="CbiE"/>
    <property type="match status" value="1"/>
</dbReference>
<evidence type="ECO:0000259" key="7">
    <source>
        <dbReference type="Pfam" id="PF13847"/>
    </source>
</evidence>
<dbReference type="SUPFAM" id="SSF53335">
    <property type="entry name" value="S-adenosyl-L-methionine-dependent methyltransferases"/>
    <property type="match status" value="1"/>
</dbReference>
<keyword evidence="5" id="KW-0949">S-adenosyl-L-methionine</keyword>
<keyword evidence="9" id="KW-1185">Reference proteome</keyword>
<dbReference type="RefSeq" id="WP_262394858.1">
    <property type="nucleotide sequence ID" value="NZ_JACRTD010000003.1"/>
</dbReference>
<feature type="domain" description="Tetrapyrrole methylase" evidence="6">
    <location>
        <begin position="2"/>
        <end position="188"/>
    </location>
</feature>
<dbReference type="Gene3D" id="3.30.950.10">
    <property type="entry name" value="Methyltransferase, Cobalt-precorrin-4 Transmethylase, Domain 2"/>
    <property type="match status" value="1"/>
</dbReference>
<evidence type="ECO:0000313" key="8">
    <source>
        <dbReference type="EMBL" id="MBC8585079.1"/>
    </source>
</evidence>
<dbReference type="InterPro" id="IPR012818">
    <property type="entry name" value="CbiE"/>
</dbReference>
<dbReference type="PANTHER" id="PTHR43182">
    <property type="entry name" value="COBALT-PRECORRIN-6B C(15)-METHYLTRANSFERASE (DECARBOXYLATING)"/>
    <property type="match status" value="1"/>
</dbReference>
<keyword evidence="2" id="KW-0169">Cobalamin biosynthesis</keyword>
<sequence>MKIYIIGIGLGNPNFLTKEAKKIIDFSDCLIGAKRMLSAFERLEKERFPCVRAEEIVQFLASHTNYSQVSILVSGDTGFYSIAKKLTELLGKEKVSWINGISSLQYFTGKLCVSWEDVKVISLHGREINFINTVTFHKRIFFLTGGKYTVQEICQRLCGAGFGNLRAAAGENLSYPQERIVAGTVQQLSKECFSDLAVLLVENDNPSGAKHQVHGLADEIFLRGQVPMTKSEIRSVCISKLGICEGDILYDIGAGTGSVSIEMALQTSNGQVYAVEKNPAAIELIRQNKEKFGVENLQIVSGTAPDAIENLPAPDKVFIGGSSGNLPEILELLLKKNPFVKVTINAITLETLTEALTAFKNLGFSAPDVVQITVSRSRTAGHYTLMRGENPVYILTAQKGGAYAEI</sequence>
<dbReference type="NCBIfam" id="TIGR02469">
    <property type="entry name" value="CbiT"/>
    <property type="match status" value="1"/>
</dbReference>
<dbReference type="Gene3D" id="3.40.1010.10">
    <property type="entry name" value="Cobalt-precorrin-4 Transmethylase, Domain 1"/>
    <property type="match status" value="1"/>
</dbReference>
<comment type="pathway">
    <text evidence="1">Cofactor biosynthesis; adenosylcobalamin biosynthesis.</text>
</comment>
<dbReference type="Pfam" id="PF13847">
    <property type="entry name" value="Methyltransf_31"/>
    <property type="match status" value="1"/>
</dbReference>
<dbReference type="PIRSF" id="PIRSF036428">
    <property type="entry name" value="CobL"/>
    <property type="match status" value="1"/>
</dbReference>
<evidence type="ECO:0000256" key="5">
    <source>
        <dbReference type="ARBA" id="ARBA00022691"/>
    </source>
</evidence>
<evidence type="ECO:0000259" key="6">
    <source>
        <dbReference type="Pfam" id="PF00590"/>
    </source>
</evidence>
<dbReference type="InterPro" id="IPR029063">
    <property type="entry name" value="SAM-dependent_MTases_sf"/>
</dbReference>
<dbReference type="InterPro" id="IPR000878">
    <property type="entry name" value="4pyrrol_Mease"/>
</dbReference>
<evidence type="ECO:0000256" key="1">
    <source>
        <dbReference type="ARBA" id="ARBA00004953"/>
    </source>
</evidence>
<proteinExistence type="predicted"/>
<gene>
    <name evidence="8" type="primary">cbiE</name>
    <name evidence="8" type="ORF">H8705_05730</name>
</gene>
<dbReference type="InterPro" id="IPR014776">
    <property type="entry name" value="4pyrrole_Mease_sub2"/>
</dbReference>
<dbReference type="Proteomes" id="UP000623678">
    <property type="component" value="Unassembled WGS sequence"/>
</dbReference>
<dbReference type="EMBL" id="JACRTD010000003">
    <property type="protein sequence ID" value="MBC8585079.1"/>
    <property type="molecule type" value="Genomic_DNA"/>
</dbReference>
<dbReference type="Gene3D" id="3.40.50.150">
    <property type="entry name" value="Vaccinia Virus protein VP39"/>
    <property type="match status" value="1"/>
</dbReference>
<feature type="domain" description="Methyltransferase" evidence="7">
    <location>
        <begin position="251"/>
        <end position="311"/>
    </location>
</feature>
<dbReference type="InterPro" id="IPR014008">
    <property type="entry name" value="Cbl_synth_MTase_CbiT"/>
</dbReference>
<dbReference type="PANTHER" id="PTHR43182:SF1">
    <property type="entry name" value="COBALT-PRECORRIN-7 C(5)-METHYLTRANSFERASE"/>
    <property type="match status" value="1"/>
</dbReference>
<dbReference type="InterPro" id="IPR035996">
    <property type="entry name" value="4pyrrol_Methylase_sf"/>
</dbReference>
<dbReference type="GO" id="GO:0009236">
    <property type="term" value="P:cobalamin biosynthetic process"/>
    <property type="evidence" value="ECO:0007669"/>
    <property type="project" value="UniProtKB-KW"/>
</dbReference>
<dbReference type="InterPro" id="IPR006365">
    <property type="entry name" value="Cbl_synth_CobL"/>
</dbReference>
<name>A0A926ERA4_9FIRM</name>
<evidence type="ECO:0000313" key="9">
    <source>
        <dbReference type="Proteomes" id="UP000623678"/>
    </source>
</evidence>
<dbReference type="InterPro" id="IPR014777">
    <property type="entry name" value="4pyrrole_Mease_sub1"/>
</dbReference>
<keyword evidence="4" id="KW-0808">Transferase</keyword>
<dbReference type="AlphaFoldDB" id="A0A926ERA4"/>
<protein>
    <submittedName>
        <fullName evidence="8">Precorrin-6y C5,15-methyltransferase (Decarboxylating) subunit CbiE</fullName>
    </submittedName>
</protein>
<organism evidence="8 9">
    <name type="scientific">Youxingia wuxianensis</name>
    <dbReference type="NCBI Taxonomy" id="2763678"/>
    <lineage>
        <taxon>Bacteria</taxon>
        <taxon>Bacillati</taxon>
        <taxon>Bacillota</taxon>
        <taxon>Clostridia</taxon>
        <taxon>Eubacteriales</taxon>
        <taxon>Oscillospiraceae</taxon>
        <taxon>Youxingia</taxon>
    </lineage>
</organism>
<keyword evidence="3" id="KW-0489">Methyltransferase</keyword>
<dbReference type="InterPro" id="IPR050714">
    <property type="entry name" value="Cobalamin_biosynth_MTase"/>
</dbReference>
<accession>A0A926ERA4</accession>
<evidence type="ECO:0000256" key="3">
    <source>
        <dbReference type="ARBA" id="ARBA00022603"/>
    </source>
</evidence>
<dbReference type="Pfam" id="PF00590">
    <property type="entry name" value="TP_methylase"/>
    <property type="match status" value="1"/>
</dbReference>
<evidence type="ECO:0000256" key="4">
    <source>
        <dbReference type="ARBA" id="ARBA00022679"/>
    </source>
</evidence>
<reference evidence="8" key="1">
    <citation type="submission" date="2020-08" db="EMBL/GenBank/DDBJ databases">
        <title>Genome public.</title>
        <authorList>
            <person name="Liu C."/>
            <person name="Sun Q."/>
        </authorList>
    </citation>
    <scope>NUCLEOTIDE SEQUENCE</scope>
    <source>
        <strain evidence="8">NSJ-64</strain>
    </source>
</reference>
<dbReference type="SUPFAM" id="SSF53790">
    <property type="entry name" value="Tetrapyrrole methylase"/>
    <property type="match status" value="1"/>
</dbReference>